<dbReference type="RefSeq" id="XP_024577130.1">
    <property type="nucleotide sequence ID" value="XM_024726454.1"/>
</dbReference>
<proteinExistence type="predicted"/>
<accession>A0A0P1AJ09</accession>
<dbReference type="Proteomes" id="UP000054928">
    <property type="component" value="Unassembled WGS sequence"/>
</dbReference>
<evidence type="ECO:0000313" key="2">
    <source>
        <dbReference type="Proteomes" id="UP000054928"/>
    </source>
</evidence>
<keyword evidence="2" id="KW-1185">Reference proteome</keyword>
<name>A0A0P1AJ09_PLAHL</name>
<reference evidence="2" key="1">
    <citation type="submission" date="2014-09" db="EMBL/GenBank/DDBJ databases">
        <authorList>
            <person name="Sharma Rahul"/>
            <person name="Thines Marco"/>
        </authorList>
    </citation>
    <scope>NUCLEOTIDE SEQUENCE [LARGE SCALE GENOMIC DNA]</scope>
</reference>
<evidence type="ECO:0000313" key="1">
    <source>
        <dbReference type="EMBL" id="CEG40761.1"/>
    </source>
</evidence>
<sequence>MIAVCQPYLPNICKKLSPLCALLMEDKQAPFAICYLFMRRAKKRNKKGAARGHRVTI</sequence>
<dbReference type="AlphaFoldDB" id="A0A0P1AJ09"/>
<protein>
    <submittedName>
        <fullName evidence="1">Uncharacterized protein</fullName>
    </submittedName>
</protein>
<dbReference type="GeneID" id="36406000"/>
<organism evidence="1 2">
    <name type="scientific">Plasmopara halstedii</name>
    <name type="common">Downy mildew of sunflower</name>
    <dbReference type="NCBI Taxonomy" id="4781"/>
    <lineage>
        <taxon>Eukaryota</taxon>
        <taxon>Sar</taxon>
        <taxon>Stramenopiles</taxon>
        <taxon>Oomycota</taxon>
        <taxon>Peronosporomycetes</taxon>
        <taxon>Peronosporales</taxon>
        <taxon>Peronosporaceae</taxon>
        <taxon>Plasmopara</taxon>
    </lineage>
</organism>
<dbReference type="EMBL" id="CCYD01000523">
    <property type="protein sequence ID" value="CEG40761.1"/>
    <property type="molecule type" value="Genomic_DNA"/>
</dbReference>